<sequence>MPLVLFGKPAPNRPAADVINSDVQRELQFDMTSLATFVADNAQLLTAEQRNVYDQIKVSVAVRQGGFFFLMHQVALAKHFSSH</sequence>
<protein>
    <submittedName>
        <fullName evidence="1">Uncharacterized protein</fullName>
    </submittedName>
</protein>
<comment type="caution">
    <text evidence="1">The sequence shown here is derived from an EMBL/GenBank/DDBJ whole genome shotgun (WGS) entry which is preliminary data.</text>
</comment>
<dbReference type="Proteomes" id="UP000886998">
    <property type="component" value="Unassembled WGS sequence"/>
</dbReference>
<name>A0A8X6YP73_9ARAC</name>
<dbReference type="OrthoDB" id="6615588at2759"/>
<organism evidence="1 2">
    <name type="scientific">Trichonephila inaurata madagascariensis</name>
    <dbReference type="NCBI Taxonomy" id="2747483"/>
    <lineage>
        <taxon>Eukaryota</taxon>
        <taxon>Metazoa</taxon>
        <taxon>Ecdysozoa</taxon>
        <taxon>Arthropoda</taxon>
        <taxon>Chelicerata</taxon>
        <taxon>Arachnida</taxon>
        <taxon>Araneae</taxon>
        <taxon>Araneomorphae</taxon>
        <taxon>Entelegynae</taxon>
        <taxon>Araneoidea</taxon>
        <taxon>Nephilidae</taxon>
        <taxon>Trichonephila</taxon>
        <taxon>Trichonephila inaurata</taxon>
    </lineage>
</organism>
<evidence type="ECO:0000313" key="2">
    <source>
        <dbReference type="Proteomes" id="UP000886998"/>
    </source>
</evidence>
<keyword evidence="2" id="KW-1185">Reference proteome</keyword>
<reference evidence="1" key="1">
    <citation type="submission" date="2020-08" db="EMBL/GenBank/DDBJ databases">
        <title>Multicomponent nature underlies the extraordinary mechanical properties of spider dragline silk.</title>
        <authorList>
            <person name="Kono N."/>
            <person name="Nakamura H."/>
            <person name="Mori M."/>
            <person name="Yoshida Y."/>
            <person name="Ohtoshi R."/>
            <person name="Malay A.D."/>
            <person name="Moran D.A.P."/>
            <person name="Tomita M."/>
            <person name="Numata K."/>
            <person name="Arakawa K."/>
        </authorList>
    </citation>
    <scope>NUCLEOTIDE SEQUENCE</scope>
</reference>
<gene>
    <name evidence="1" type="primary">g.44751</name>
    <name evidence="1" type="ORF">TNIN_109481</name>
</gene>
<proteinExistence type="predicted"/>
<dbReference type="EMBL" id="BMAV01021226">
    <property type="protein sequence ID" value="GFY75219.1"/>
    <property type="molecule type" value="Genomic_DNA"/>
</dbReference>
<evidence type="ECO:0000313" key="1">
    <source>
        <dbReference type="EMBL" id="GFY75219.1"/>
    </source>
</evidence>
<accession>A0A8X6YP73</accession>
<dbReference type="AlphaFoldDB" id="A0A8X6YP73"/>